<feature type="compositionally biased region" description="Basic and acidic residues" evidence="4">
    <location>
        <begin position="591"/>
        <end position="601"/>
    </location>
</feature>
<proteinExistence type="predicted"/>
<gene>
    <name evidence="7" type="ORF">BT96DRAFT_887956</name>
</gene>
<organism evidence="7 8">
    <name type="scientific">Gymnopus androsaceus JB14</name>
    <dbReference type="NCBI Taxonomy" id="1447944"/>
    <lineage>
        <taxon>Eukaryota</taxon>
        <taxon>Fungi</taxon>
        <taxon>Dikarya</taxon>
        <taxon>Basidiomycota</taxon>
        <taxon>Agaricomycotina</taxon>
        <taxon>Agaricomycetes</taxon>
        <taxon>Agaricomycetidae</taxon>
        <taxon>Agaricales</taxon>
        <taxon>Marasmiineae</taxon>
        <taxon>Omphalotaceae</taxon>
        <taxon>Gymnopus</taxon>
    </lineage>
</organism>
<dbReference type="SUPFAM" id="SSF52540">
    <property type="entry name" value="P-loop containing nucleoside triphosphate hydrolases"/>
    <property type="match status" value="1"/>
</dbReference>
<dbReference type="SUPFAM" id="SSF48403">
    <property type="entry name" value="Ankyrin repeat"/>
    <property type="match status" value="1"/>
</dbReference>
<dbReference type="InterPro" id="IPR036537">
    <property type="entry name" value="Adaptor_Cbl_N_dom_sf"/>
</dbReference>
<evidence type="ECO:0000256" key="1">
    <source>
        <dbReference type="ARBA" id="ARBA00022737"/>
    </source>
</evidence>
<dbReference type="InterPro" id="IPR027417">
    <property type="entry name" value="P-loop_NTPase"/>
</dbReference>
<keyword evidence="2" id="KW-0040">ANK repeat</keyword>
<name>A0A6A4H5T6_9AGAR</name>
<dbReference type="CDD" id="cd21037">
    <property type="entry name" value="MLKL_NTD"/>
    <property type="match status" value="1"/>
</dbReference>
<dbReference type="EMBL" id="ML769594">
    <property type="protein sequence ID" value="KAE9392517.1"/>
    <property type="molecule type" value="Genomic_DNA"/>
</dbReference>
<evidence type="ECO:0000256" key="2">
    <source>
        <dbReference type="PROSITE-ProRule" id="PRU00023"/>
    </source>
</evidence>
<feature type="region of interest" description="Disordered" evidence="4">
    <location>
        <begin position="743"/>
        <end position="762"/>
    </location>
</feature>
<dbReference type="Pfam" id="PF22939">
    <property type="entry name" value="WHD_GPIID"/>
    <property type="match status" value="1"/>
</dbReference>
<feature type="region of interest" description="Disordered" evidence="4">
    <location>
        <begin position="704"/>
        <end position="733"/>
    </location>
</feature>
<dbReference type="PANTHER" id="PTHR10039">
    <property type="entry name" value="AMELOGENIN"/>
    <property type="match status" value="1"/>
</dbReference>
<dbReference type="Gene3D" id="1.25.40.20">
    <property type="entry name" value="Ankyrin repeat-containing domain"/>
    <property type="match status" value="1"/>
</dbReference>
<dbReference type="Gene3D" id="1.20.930.20">
    <property type="entry name" value="Adaptor protein Cbl, N-terminal domain"/>
    <property type="match status" value="1"/>
</dbReference>
<dbReference type="PANTHER" id="PTHR10039:SF15">
    <property type="entry name" value="NACHT DOMAIN-CONTAINING PROTEIN"/>
    <property type="match status" value="1"/>
</dbReference>
<dbReference type="InterPro" id="IPR002110">
    <property type="entry name" value="Ankyrin_rpt"/>
</dbReference>
<protein>
    <submittedName>
        <fullName evidence="7">Uncharacterized protein</fullName>
    </submittedName>
</protein>
<feature type="compositionally biased region" description="Acidic residues" evidence="4">
    <location>
        <begin position="605"/>
        <end position="614"/>
    </location>
</feature>
<dbReference type="Gene3D" id="3.40.50.300">
    <property type="entry name" value="P-loop containing nucleotide triphosphate hydrolases"/>
    <property type="match status" value="1"/>
</dbReference>
<dbReference type="InterPro" id="IPR056884">
    <property type="entry name" value="NPHP3-like_N"/>
</dbReference>
<keyword evidence="3" id="KW-0175">Coiled coil</keyword>
<evidence type="ECO:0000256" key="3">
    <source>
        <dbReference type="SAM" id="Coils"/>
    </source>
</evidence>
<evidence type="ECO:0000313" key="7">
    <source>
        <dbReference type="EMBL" id="KAE9392517.1"/>
    </source>
</evidence>
<dbReference type="Pfam" id="PF12796">
    <property type="entry name" value="Ank_2"/>
    <property type="match status" value="1"/>
</dbReference>
<dbReference type="PROSITE" id="PS50297">
    <property type="entry name" value="ANK_REP_REGION"/>
    <property type="match status" value="2"/>
</dbReference>
<keyword evidence="8" id="KW-1185">Reference proteome</keyword>
<dbReference type="InterPro" id="IPR054471">
    <property type="entry name" value="GPIID_WHD"/>
</dbReference>
<keyword evidence="1" id="KW-0677">Repeat</keyword>
<feature type="non-terminal residue" evidence="7">
    <location>
        <position position="894"/>
    </location>
</feature>
<feature type="repeat" description="ANK" evidence="2">
    <location>
        <begin position="864"/>
        <end position="894"/>
    </location>
</feature>
<feature type="domain" description="GPI inositol-deacylase winged helix" evidence="5">
    <location>
        <begin position="476"/>
        <end position="551"/>
    </location>
</feature>
<feature type="domain" description="Nephrocystin 3-like N-terminal" evidence="6">
    <location>
        <begin position="200"/>
        <end position="360"/>
    </location>
</feature>
<evidence type="ECO:0000313" key="8">
    <source>
        <dbReference type="Proteomes" id="UP000799118"/>
    </source>
</evidence>
<dbReference type="SMART" id="SM00248">
    <property type="entry name" value="ANK"/>
    <property type="match status" value="2"/>
</dbReference>
<feature type="compositionally biased region" description="Low complexity" evidence="4">
    <location>
        <begin position="745"/>
        <end position="762"/>
    </location>
</feature>
<dbReference type="OrthoDB" id="448455at2759"/>
<evidence type="ECO:0000259" key="6">
    <source>
        <dbReference type="Pfam" id="PF24883"/>
    </source>
</evidence>
<dbReference type="InterPro" id="IPR059179">
    <property type="entry name" value="MLKL-like_MCAfunc"/>
</dbReference>
<dbReference type="PROSITE" id="PS50088">
    <property type="entry name" value="ANK_REPEAT"/>
    <property type="match status" value="2"/>
</dbReference>
<feature type="compositionally biased region" description="Polar residues" evidence="4">
    <location>
        <begin position="720"/>
        <end position="733"/>
    </location>
</feature>
<feature type="region of interest" description="Disordered" evidence="4">
    <location>
        <begin position="591"/>
        <end position="614"/>
    </location>
</feature>
<dbReference type="AlphaFoldDB" id="A0A6A4H5T6"/>
<dbReference type="Pfam" id="PF24883">
    <property type="entry name" value="NPHP3_N"/>
    <property type="match status" value="1"/>
</dbReference>
<feature type="repeat" description="ANK" evidence="2">
    <location>
        <begin position="831"/>
        <end position="863"/>
    </location>
</feature>
<accession>A0A6A4H5T6</accession>
<reference evidence="7" key="1">
    <citation type="journal article" date="2019" name="Environ. Microbiol.">
        <title>Fungal ecological strategies reflected in gene transcription - a case study of two litter decomposers.</title>
        <authorList>
            <person name="Barbi F."/>
            <person name="Kohler A."/>
            <person name="Barry K."/>
            <person name="Baskaran P."/>
            <person name="Daum C."/>
            <person name="Fauchery L."/>
            <person name="Ihrmark K."/>
            <person name="Kuo A."/>
            <person name="LaButti K."/>
            <person name="Lipzen A."/>
            <person name="Morin E."/>
            <person name="Grigoriev I.V."/>
            <person name="Henrissat B."/>
            <person name="Lindahl B."/>
            <person name="Martin F."/>
        </authorList>
    </citation>
    <scope>NUCLEOTIDE SEQUENCE</scope>
    <source>
        <strain evidence="7">JB14</strain>
    </source>
</reference>
<dbReference type="InterPro" id="IPR036770">
    <property type="entry name" value="Ankyrin_rpt-contain_sf"/>
</dbReference>
<sequence length="894" mass="100000">MTRGTTLKDLGGLTAVQVVVQTASAAAGALPPLATALSILGAILELVQKFQSNKKEWKDFTAQITHNIAFIKSISEYDEKELPPNVLDAIYDLKIVLERTQDSIAEVNARGSIKGILNIKSDPESIKKHMDAIATATENLKLQAHMSELIGIHNIKEQQDEYFSRKAVEDVTDWLRQCICGTDPRSTYSDILSRRKGDASGKWLLEHEKFVHWLSHAERTLWCPGMPGAGKTMLATIIMEHLFKLHSHDLKKTGLACIYLSYQERIHDIREPLISILLQLIKGKRSLSVGVEEGYKSSRNGQIQPSIPQTLDMLKSEVFNFDETYIIVDALDECQHSLMVALITHLENLRPKIHLLTTSRIIAPIQNFMNQAEKLDIQAQEVDIRAFFSTQLNDPESHRLKKLLKKERGLRREIEETIIQTAKGMFLLARLHTEALANALNINEIRASLKTLPTTIDDAYDLAIQRIIRQPHENHRSFALKVLTWVAYSERLLTVHELLHALAIEPGDSHFDINKIPLVEDITGLCAGLIIVNSITQVVQLVHPSMKAYFSSIRAKGDQEFMPIASNMALICLTCLSFAIQSNEISDHELAKRSDSDDKWGNNDSDADFTADDSDDNGYYSAIDTLHSNTDWSSSGHSEMDDKGSWRDPSLQEIRDSFDEKAADNNRSESEEAFSLGNVEGFWPESNHECLQTSSSLQKIQDSLYEQSDNDSSHCHHISNPFSEHPSSQGSEIRSISFRSANRTSSSLGGRSQSSSSSHSGSSFLDSSTVAHSLDIYAAQYWGVHALLISPQCPEMHTKTMEFATALLLKRGFINQLIRAMYYKWEIYSTSYATALHIAVYFGLSDLAEMLLSKGCDINAADGAGNTVLMTAIQQGHEYMVDLLIKYGARIDLH</sequence>
<evidence type="ECO:0000256" key="4">
    <source>
        <dbReference type="SAM" id="MobiDB-lite"/>
    </source>
</evidence>
<dbReference type="GO" id="GO:0007166">
    <property type="term" value="P:cell surface receptor signaling pathway"/>
    <property type="evidence" value="ECO:0007669"/>
    <property type="project" value="InterPro"/>
</dbReference>
<dbReference type="Proteomes" id="UP000799118">
    <property type="component" value="Unassembled WGS sequence"/>
</dbReference>
<feature type="coiled-coil region" evidence="3">
    <location>
        <begin position="365"/>
        <end position="420"/>
    </location>
</feature>
<evidence type="ECO:0000259" key="5">
    <source>
        <dbReference type="Pfam" id="PF22939"/>
    </source>
</evidence>